<gene>
    <name evidence="4" type="ORF">R3P38DRAFT_668291</name>
</gene>
<sequence>MSSHKENMGQTASVKMEPTEYKLPALASSNSINVKGEPVSSTANLKSQSSSHPAKSVTSASQDAKPTDSTPDASNDVSDEPNDAQDPLAEATNADNAGDITMEDAPALPPRAPTKSTDYKEHESAAEIEYTPEETLQETLKMVNKLVERIEGLELGPLRKEVWLRETTSLRSQSAPTTLIAICGGTGAGKSSSLNAILDDNIVPTSGMRACTAVVTEIAYHKKKNIEADVSFLSKEEWKAELQILIGDLVEEDGTLKRSTDLKSDAGVAWQKVHAVYPKLSQEKLVTLTPDEIIAKDPKIERVLGNTKKIVAADSKIFSKEIGKYIDSKDQRRGKDKEGKSKDKNKDPNAPAFWPLIRQVNVRCNAAALSTGAVLVDLPGTGDANAARNSIAKSYMKRANCVWVLAPIQRAVDEKVAKDLLGDAFRYQLMMDGGYDANTITFIASKCDDISCSEVIGSLGLHDDLELEEIQEKIERISDETTEHKVSKMAADKAVKSAEADLKRARAVHSEYKEQLECFEDGKPFVPKLTAKAKKSDKAAKPKAKASKSKKRKNSSGGKKGSPKRRRSSPAGDDDEDKMDDSDDESDLFKSDIEKSEDSDSDKDSDFEDEDDSEKESDDERSSDRDRDDDAGSGSDDEKDSDREDDVEIEEEVTEESIKHNIAEAKKAMDEIRARWNEARKEKKAVADHIATLKKKATTAQKEKNAFCSRKRSEFSRDVLKEDFRSGLRDLDEAAAEERDPANFDPSVAIRDYEAIDLPVFTVSSRDYVRIKKQIKGDGEPSCFSNVNDTGIPELQQWCHHLTKSSRERAAKNFMKQVVAFANDVKNYVAGIGQVTSADRETLREQWESGETDAAEQPLEDDDPFAAILGGSGGLYTIPQSVAKRDRYGHLIGITPRLQKEFEEIVEETVENLNSHLSEGLDKQCRIGAANAADAAVTTSDEFASSMHWGSYRATLRRNGEYRRDLNVELVNPFTRNIAQTWQKTFEADIFGFVRESVLASLRKLVDDISKSAAPGLVDRTKLQGESCMESAQVALDKSIETVKETLNNEQKEVSRSLAPHVQSQLLDGYESAMEERGKGSVARQKAVFHRFVVDVKDEIFENGADVIMDRLTGAADAVGKSLTASFDNLAQKIEVNLAVLWEDVRDDPTQKKSRSDIVSEVNRILRQLQLRSEAEKARSIRDEDTVMS</sequence>
<evidence type="ECO:0000313" key="5">
    <source>
        <dbReference type="Proteomes" id="UP001362999"/>
    </source>
</evidence>
<dbReference type="Pfam" id="PF24564">
    <property type="entry name" value="DUF7605"/>
    <property type="match status" value="1"/>
</dbReference>
<reference evidence="4 5" key="1">
    <citation type="journal article" date="2024" name="J Genomics">
        <title>Draft genome sequencing and assembly of Favolaschia claudopus CIRM-BRFM 2984 isolated from oak limbs.</title>
        <authorList>
            <person name="Navarro D."/>
            <person name="Drula E."/>
            <person name="Chaduli D."/>
            <person name="Cazenave R."/>
            <person name="Ahrendt S."/>
            <person name="Wang J."/>
            <person name="Lipzen A."/>
            <person name="Daum C."/>
            <person name="Barry K."/>
            <person name="Grigoriev I.V."/>
            <person name="Favel A."/>
            <person name="Rosso M.N."/>
            <person name="Martin F."/>
        </authorList>
    </citation>
    <scope>NUCLEOTIDE SEQUENCE [LARGE SCALE GENOMIC DNA]</scope>
    <source>
        <strain evidence="4 5">CIRM-BRFM 2984</strain>
    </source>
</reference>
<accession>A0AAW0EBI2</accession>
<dbReference type="PANTHER" id="PTHR36681">
    <property type="entry name" value="NUCLEAR GTPASE, GERMINAL CENTER-ASSOCIATED, TANDEM DUPLICATE 3"/>
    <property type="match status" value="1"/>
</dbReference>
<feature type="compositionally biased region" description="Acidic residues" evidence="1">
    <location>
        <begin position="605"/>
        <end position="617"/>
    </location>
</feature>
<dbReference type="SUPFAM" id="SSF52540">
    <property type="entry name" value="P-loop containing nucleoside triphosphate hydrolases"/>
    <property type="match status" value="1"/>
</dbReference>
<feature type="domain" description="DUF7605" evidence="3">
    <location>
        <begin position="933"/>
        <end position="1091"/>
    </location>
</feature>
<evidence type="ECO:0000313" key="4">
    <source>
        <dbReference type="EMBL" id="KAK7061658.1"/>
    </source>
</evidence>
<feature type="compositionally biased region" description="Acidic residues" evidence="1">
    <location>
        <begin position="572"/>
        <end position="586"/>
    </location>
</feature>
<feature type="region of interest" description="Disordered" evidence="1">
    <location>
        <begin position="531"/>
        <end position="664"/>
    </location>
</feature>
<comment type="caution">
    <text evidence="4">The sequence shown here is derived from an EMBL/GenBank/DDBJ whole genome shotgun (WGS) entry which is preliminary data.</text>
</comment>
<feature type="region of interest" description="Disordered" evidence="1">
    <location>
        <begin position="329"/>
        <end position="350"/>
    </location>
</feature>
<dbReference type="InterPro" id="IPR045063">
    <property type="entry name" value="Dynamin_N"/>
</dbReference>
<protein>
    <submittedName>
        <fullName evidence="4">Nuclear GTPase SLIP-GC</fullName>
    </submittedName>
</protein>
<proteinExistence type="predicted"/>
<dbReference type="InterPro" id="IPR056024">
    <property type="entry name" value="DUF7605"/>
</dbReference>
<dbReference type="InterPro" id="IPR027417">
    <property type="entry name" value="P-loop_NTPase"/>
</dbReference>
<dbReference type="Proteomes" id="UP001362999">
    <property type="component" value="Unassembled WGS sequence"/>
</dbReference>
<dbReference type="EMBL" id="JAWWNJ010000002">
    <property type="protein sequence ID" value="KAK7061658.1"/>
    <property type="molecule type" value="Genomic_DNA"/>
</dbReference>
<feature type="domain" description="Dynamin N-terminal" evidence="2">
    <location>
        <begin position="180"/>
        <end position="418"/>
    </location>
</feature>
<dbReference type="Pfam" id="PF00350">
    <property type="entry name" value="Dynamin_N"/>
    <property type="match status" value="1"/>
</dbReference>
<keyword evidence="5" id="KW-1185">Reference proteome</keyword>
<dbReference type="AlphaFoldDB" id="A0AAW0EBI2"/>
<feature type="compositionally biased region" description="Acidic residues" evidence="1">
    <location>
        <begin position="631"/>
        <end position="655"/>
    </location>
</feature>
<evidence type="ECO:0000259" key="3">
    <source>
        <dbReference type="Pfam" id="PF24564"/>
    </source>
</evidence>
<feature type="compositionally biased region" description="Polar residues" evidence="1">
    <location>
        <begin position="28"/>
        <end position="76"/>
    </location>
</feature>
<feature type="compositionally biased region" description="Basic residues" evidence="1">
    <location>
        <begin position="541"/>
        <end position="554"/>
    </location>
</feature>
<feature type="compositionally biased region" description="Basic and acidic residues" evidence="1">
    <location>
        <begin position="587"/>
        <end position="604"/>
    </location>
</feature>
<dbReference type="PANTHER" id="PTHR36681:SF3">
    <property type="entry name" value="NUCLEAR GTPASE, GERMINAL CENTER-ASSOCIATED, TANDEM DUPLICATE 3"/>
    <property type="match status" value="1"/>
</dbReference>
<feature type="compositionally biased region" description="Basic and acidic residues" evidence="1">
    <location>
        <begin position="618"/>
        <end position="630"/>
    </location>
</feature>
<feature type="compositionally biased region" description="Basic and acidic residues" evidence="1">
    <location>
        <begin position="329"/>
        <end position="347"/>
    </location>
</feature>
<name>A0AAW0EBI2_9AGAR</name>
<evidence type="ECO:0000259" key="2">
    <source>
        <dbReference type="Pfam" id="PF00350"/>
    </source>
</evidence>
<evidence type="ECO:0000256" key="1">
    <source>
        <dbReference type="SAM" id="MobiDB-lite"/>
    </source>
</evidence>
<organism evidence="4 5">
    <name type="scientific">Favolaschia claudopus</name>
    <dbReference type="NCBI Taxonomy" id="2862362"/>
    <lineage>
        <taxon>Eukaryota</taxon>
        <taxon>Fungi</taxon>
        <taxon>Dikarya</taxon>
        <taxon>Basidiomycota</taxon>
        <taxon>Agaricomycotina</taxon>
        <taxon>Agaricomycetes</taxon>
        <taxon>Agaricomycetidae</taxon>
        <taxon>Agaricales</taxon>
        <taxon>Marasmiineae</taxon>
        <taxon>Mycenaceae</taxon>
        <taxon>Favolaschia</taxon>
    </lineage>
</organism>
<feature type="region of interest" description="Disordered" evidence="1">
    <location>
        <begin position="28"/>
        <end position="122"/>
    </location>
</feature>
<dbReference type="Gene3D" id="3.40.50.300">
    <property type="entry name" value="P-loop containing nucleotide triphosphate hydrolases"/>
    <property type="match status" value="1"/>
</dbReference>